<comment type="caution">
    <text evidence="1">The sequence shown here is derived from an EMBL/GenBank/DDBJ whole genome shotgun (WGS) entry which is preliminary data.</text>
</comment>
<accession>A0A226I7W1</accession>
<dbReference type="EMBL" id="MUHA01000005">
    <property type="protein sequence ID" value="OXB02267.1"/>
    <property type="molecule type" value="Genomic_DNA"/>
</dbReference>
<evidence type="ECO:0000313" key="2">
    <source>
        <dbReference type="Proteomes" id="UP000198336"/>
    </source>
</evidence>
<name>A0A226I7W1_9FLAO</name>
<gene>
    <name evidence="1" type="ORF">B0A75_04390</name>
</gene>
<organism evidence="1 2">
    <name type="scientific">Flavobacterium oncorhynchi</name>
    <dbReference type="NCBI Taxonomy" id="728056"/>
    <lineage>
        <taxon>Bacteria</taxon>
        <taxon>Pseudomonadati</taxon>
        <taxon>Bacteroidota</taxon>
        <taxon>Flavobacteriia</taxon>
        <taxon>Flavobacteriales</taxon>
        <taxon>Flavobacteriaceae</taxon>
        <taxon>Flavobacterium</taxon>
    </lineage>
</organism>
<evidence type="ECO:0000313" key="1">
    <source>
        <dbReference type="EMBL" id="OXB02267.1"/>
    </source>
</evidence>
<dbReference type="RefSeq" id="WP_089053067.1">
    <property type="nucleotide sequence ID" value="NZ_MUHA01000005.1"/>
</dbReference>
<sequence>MNWKNYITFFRHLKHLLLAVSLVYAFSNCQIKKTILHFTAIDSIEFSQKTQTQLPQFGSCSSSLVHKNTFVKKVISAPQIPIIPRTLSFYSPVNESTVFTKIQIRPAFEFGKKSTTYPPMFIVFKNLKIALKANSITA</sequence>
<keyword evidence="2" id="KW-1185">Reference proteome</keyword>
<dbReference type="Proteomes" id="UP000198336">
    <property type="component" value="Unassembled WGS sequence"/>
</dbReference>
<reference evidence="1 2" key="1">
    <citation type="submission" date="2016-11" db="EMBL/GenBank/DDBJ databases">
        <title>Whole genomes of Flavobacteriaceae.</title>
        <authorList>
            <person name="Stine C."/>
            <person name="Li C."/>
            <person name="Tadesse D."/>
        </authorList>
    </citation>
    <scope>NUCLEOTIDE SEQUENCE [LARGE SCALE GENOMIC DNA]</scope>
    <source>
        <strain evidence="1 2">CCUG 59446</strain>
    </source>
</reference>
<dbReference type="AlphaFoldDB" id="A0A226I7W1"/>
<proteinExistence type="predicted"/>
<protein>
    <submittedName>
        <fullName evidence="1">Uncharacterized protein</fullName>
    </submittedName>
</protein>